<dbReference type="AlphaFoldDB" id="A0A2J6R083"/>
<evidence type="ECO:0000313" key="2">
    <source>
        <dbReference type="EMBL" id="PMD31920.1"/>
    </source>
</evidence>
<protein>
    <submittedName>
        <fullName evidence="2">Uncharacterized protein</fullName>
    </submittedName>
</protein>
<accession>A0A2J6R083</accession>
<feature type="region of interest" description="Disordered" evidence="1">
    <location>
        <begin position="264"/>
        <end position="308"/>
    </location>
</feature>
<gene>
    <name evidence="2" type="ORF">L207DRAFT_536869</name>
</gene>
<evidence type="ECO:0000256" key="1">
    <source>
        <dbReference type="SAM" id="MobiDB-lite"/>
    </source>
</evidence>
<feature type="compositionally biased region" description="Polar residues" evidence="1">
    <location>
        <begin position="157"/>
        <end position="168"/>
    </location>
</feature>
<proteinExistence type="predicted"/>
<evidence type="ECO:0000313" key="3">
    <source>
        <dbReference type="Proteomes" id="UP000235786"/>
    </source>
</evidence>
<feature type="region of interest" description="Disordered" evidence="1">
    <location>
        <begin position="143"/>
        <end position="174"/>
    </location>
</feature>
<feature type="compositionally biased region" description="Basic and acidic residues" evidence="1">
    <location>
        <begin position="264"/>
        <end position="285"/>
    </location>
</feature>
<sequence>MVYQSQLGAIRAMLQILPSSREPTWTWERILSVHLPVMLAATRSQARFAGATNQDFFQYKAERQIWFHLWGQHPPAPPFPGIEPPMHLPVPRPPPPPPPVKSPEEQAQELYQAYRRYLATTYPGVDVDALIDQVDQTFTRMVTDEDGPVKKAPPPATQQSLPVDSTNPAPAEQKPAGPIQIFWASMAMTNSSEKRRFLKGLRESKKQPAKAPGALIQADQLTSNSPLPAEASIPAIPQLDNPEHDEWVQSMDLLRSLEERVIRGAHQQEEKPRAEKWHQAQRRADQQFQEWESERAENKKQKEEEDQE</sequence>
<name>A0A2J6R083_HYAVF</name>
<keyword evidence="3" id="KW-1185">Reference proteome</keyword>
<dbReference type="EMBL" id="KZ613961">
    <property type="protein sequence ID" value="PMD31920.1"/>
    <property type="molecule type" value="Genomic_DNA"/>
</dbReference>
<organism evidence="2 3">
    <name type="scientific">Hyaloscypha variabilis (strain UAMH 11265 / GT02V1 / F)</name>
    <name type="common">Meliniomyces variabilis</name>
    <dbReference type="NCBI Taxonomy" id="1149755"/>
    <lineage>
        <taxon>Eukaryota</taxon>
        <taxon>Fungi</taxon>
        <taxon>Dikarya</taxon>
        <taxon>Ascomycota</taxon>
        <taxon>Pezizomycotina</taxon>
        <taxon>Leotiomycetes</taxon>
        <taxon>Helotiales</taxon>
        <taxon>Hyaloscyphaceae</taxon>
        <taxon>Hyaloscypha</taxon>
        <taxon>Hyaloscypha variabilis</taxon>
    </lineage>
</organism>
<reference evidence="2 3" key="1">
    <citation type="submission" date="2016-04" db="EMBL/GenBank/DDBJ databases">
        <title>A degradative enzymes factory behind the ericoid mycorrhizal symbiosis.</title>
        <authorList>
            <consortium name="DOE Joint Genome Institute"/>
            <person name="Martino E."/>
            <person name="Morin E."/>
            <person name="Grelet G."/>
            <person name="Kuo A."/>
            <person name="Kohler A."/>
            <person name="Daghino S."/>
            <person name="Barry K."/>
            <person name="Choi C."/>
            <person name="Cichocki N."/>
            <person name="Clum A."/>
            <person name="Copeland A."/>
            <person name="Hainaut M."/>
            <person name="Haridas S."/>
            <person name="Labutti K."/>
            <person name="Lindquist E."/>
            <person name="Lipzen A."/>
            <person name="Khouja H.-R."/>
            <person name="Murat C."/>
            <person name="Ohm R."/>
            <person name="Olson A."/>
            <person name="Spatafora J."/>
            <person name="Veneault-Fourrey C."/>
            <person name="Henrissat B."/>
            <person name="Grigoriev I."/>
            <person name="Martin F."/>
            <person name="Perotto S."/>
        </authorList>
    </citation>
    <scope>NUCLEOTIDE SEQUENCE [LARGE SCALE GENOMIC DNA]</scope>
    <source>
        <strain evidence="2 3">F</strain>
    </source>
</reference>
<dbReference type="OrthoDB" id="10661182at2759"/>
<feature type="compositionally biased region" description="Basic and acidic residues" evidence="1">
    <location>
        <begin position="292"/>
        <end position="308"/>
    </location>
</feature>
<feature type="compositionally biased region" description="Pro residues" evidence="1">
    <location>
        <begin position="86"/>
        <end position="101"/>
    </location>
</feature>
<feature type="region of interest" description="Disordered" evidence="1">
    <location>
        <begin position="86"/>
        <end position="105"/>
    </location>
</feature>
<dbReference type="Proteomes" id="UP000235786">
    <property type="component" value="Unassembled WGS sequence"/>
</dbReference>